<gene>
    <name evidence="4" type="ORF">PEVE_00023762</name>
</gene>
<dbReference type="Pfam" id="PF00626">
    <property type="entry name" value="Gelsolin"/>
    <property type="match status" value="5"/>
</dbReference>
<dbReference type="CDD" id="cd11288">
    <property type="entry name" value="gelsolin_S5_like"/>
    <property type="match status" value="1"/>
</dbReference>
<dbReference type="SUPFAM" id="SSF47050">
    <property type="entry name" value="VHP, Villin headpiece domain"/>
    <property type="match status" value="1"/>
</dbReference>
<dbReference type="InterPro" id="IPR036886">
    <property type="entry name" value="Villin_headpiece_dom_sf"/>
</dbReference>
<dbReference type="Gene3D" id="1.10.950.10">
    <property type="entry name" value="Villin headpiece domain"/>
    <property type="match status" value="1"/>
</dbReference>
<dbReference type="CDD" id="cd11292">
    <property type="entry name" value="gelsolin_S3_like"/>
    <property type="match status" value="1"/>
</dbReference>
<organism evidence="4 5">
    <name type="scientific">Porites evermanni</name>
    <dbReference type="NCBI Taxonomy" id="104178"/>
    <lineage>
        <taxon>Eukaryota</taxon>
        <taxon>Metazoa</taxon>
        <taxon>Cnidaria</taxon>
        <taxon>Anthozoa</taxon>
        <taxon>Hexacorallia</taxon>
        <taxon>Scleractinia</taxon>
        <taxon>Fungiina</taxon>
        <taxon>Poritidae</taxon>
        <taxon>Porites</taxon>
    </lineage>
</organism>
<dbReference type="SUPFAM" id="SSF55753">
    <property type="entry name" value="Actin depolymerizing proteins"/>
    <property type="match status" value="6"/>
</dbReference>
<dbReference type="InterPro" id="IPR029006">
    <property type="entry name" value="ADF-H/Gelsolin-like_dom_sf"/>
</dbReference>
<dbReference type="SMART" id="SM00262">
    <property type="entry name" value="GEL"/>
    <property type="match status" value="6"/>
</dbReference>
<dbReference type="PANTHER" id="PTHR11977">
    <property type="entry name" value="VILLIN"/>
    <property type="match status" value="1"/>
</dbReference>
<dbReference type="PROSITE" id="PS51089">
    <property type="entry name" value="HP"/>
    <property type="match status" value="1"/>
</dbReference>
<dbReference type="InterPro" id="IPR003128">
    <property type="entry name" value="Villin_headpiece"/>
</dbReference>
<dbReference type="CDD" id="cd11291">
    <property type="entry name" value="gelsolin_S6_like"/>
    <property type="match status" value="1"/>
</dbReference>
<dbReference type="InterPro" id="IPR007122">
    <property type="entry name" value="Villin/Gelsolin"/>
</dbReference>
<evidence type="ECO:0000256" key="1">
    <source>
        <dbReference type="ARBA" id="ARBA00008418"/>
    </source>
</evidence>
<evidence type="ECO:0000313" key="5">
    <source>
        <dbReference type="Proteomes" id="UP001159427"/>
    </source>
</evidence>
<dbReference type="PANTHER" id="PTHR11977:SF123">
    <property type="entry name" value="GELSOLIN"/>
    <property type="match status" value="1"/>
</dbReference>
<feature type="domain" description="HP" evidence="3">
    <location>
        <begin position="775"/>
        <end position="840"/>
    </location>
</feature>
<dbReference type="Proteomes" id="UP001159427">
    <property type="component" value="Unassembled WGS sequence"/>
</dbReference>
<dbReference type="EMBL" id="CALNXI010000316">
    <property type="protein sequence ID" value="CAH3024708.1"/>
    <property type="molecule type" value="Genomic_DNA"/>
</dbReference>
<evidence type="ECO:0000256" key="2">
    <source>
        <dbReference type="ARBA" id="ARBA00022737"/>
    </source>
</evidence>
<comment type="caution">
    <text evidence="4">The sequence shown here is derived from an EMBL/GenBank/DDBJ whole genome shotgun (WGS) entry which is preliminary data.</text>
</comment>
<evidence type="ECO:0000259" key="3">
    <source>
        <dbReference type="PROSITE" id="PS51089"/>
    </source>
</evidence>
<dbReference type="CDD" id="cd11293">
    <property type="entry name" value="gelsolin_S4_like"/>
    <property type="match status" value="1"/>
</dbReference>
<reference evidence="4 5" key="1">
    <citation type="submission" date="2022-05" db="EMBL/GenBank/DDBJ databases">
        <authorList>
            <consortium name="Genoscope - CEA"/>
            <person name="William W."/>
        </authorList>
    </citation>
    <scope>NUCLEOTIDE SEQUENCE [LARGE SCALE GENOMIC DNA]</scope>
</reference>
<dbReference type="CDD" id="cd11289">
    <property type="entry name" value="gelsolin_S2_like"/>
    <property type="match status" value="1"/>
</dbReference>
<name>A0ABN8MAB9_9CNID</name>
<evidence type="ECO:0000313" key="4">
    <source>
        <dbReference type="EMBL" id="CAH3024708.1"/>
    </source>
</evidence>
<dbReference type="PRINTS" id="PR00597">
    <property type="entry name" value="GELSOLIN"/>
</dbReference>
<keyword evidence="5" id="KW-1185">Reference proteome</keyword>
<protein>
    <recommendedName>
        <fullName evidence="3">HP domain-containing protein</fullName>
    </recommendedName>
</protein>
<proteinExistence type="inferred from homology"/>
<dbReference type="InterPro" id="IPR007123">
    <property type="entry name" value="Gelsolin-like_dom"/>
</dbReference>
<comment type="similarity">
    <text evidence="1">Belongs to the villin/gelsolin family.</text>
</comment>
<dbReference type="CDD" id="cd11290">
    <property type="entry name" value="gelsolin_S1_like"/>
    <property type="match status" value="1"/>
</dbReference>
<sequence length="840" mass="96378">MGVDDAFLEAGKKPGLEIWRIEKLKVVAQDVSTYGTFYSGDSYICLSTRKVESHLEWDIHFWLGSTTSQDEQGVAAYKTVELDDHLGGGPVQYREVQDHESRKFLSYFPKGIRRVVFLSIVLYLEGGVESGFRKVQRGVYEKRLFHVKGKRNVRVSQVELHYTSLNKGDVFILDEGMTIHCWNGSQCSRTERMKGIEVARRIRDEERGGKAKLVIIDEGKDHRDENSFFEALGSRGDVKDASEGGDDVAFEKTSQQIVTLYRVSDESGSLEMTPINEMPLKKEHLDPYDCFILDCGSTGIFVWIGKKCTDAEKKAGMKNGLEFISKKGYPQWTQVTRVVEGGETPIFKQFFSGWRDEGEQVGLGKVFRQGHLAKQSNEKFDASQLHDREKPKHKTEILPDDGTGDVEIWRVEERDLIPWEQNLHGMFFSGDSYVIKYNYTANWKRRIIIYFWQGAKSSIDERAAAAMLADQMDKKLGGIATQVRVVQNKEPEHFLRMFRGRFIILEGGKGAGFRAGSEDDTYDKEGKRMFHVRGTSDMNAKAIQVPRRAASLNSGDMFVLETPNLAYLWRGKGACAAERRNARQLIDYLMVGREVEPIREGKEPRQFWDAIGGYEEYATGKRMEEERPSYPPRLFQCSNASGAFKVEEIFEFSQEDLIEDDVMFLDTYDEVFVWLGDGANEVEKSEGVTVAMDYVSSDPSGRTLEDTVIIQVKQGYEPLNFTGHFQAWDRDKWSEGRTYEEMKNEMGEDTIKKFSEIRITPKTVKTMNHNNNADFTDGVCHPYDVLAQPHHLLPDSIDKTKRERYLSNEEFFLVFDMERTEFESLPRWKQVQLKKEKGLF</sequence>
<keyword evidence="2" id="KW-0677">Repeat</keyword>
<accession>A0ABN8MAB9</accession>
<dbReference type="SMART" id="SM00153">
    <property type="entry name" value="VHP"/>
    <property type="match status" value="1"/>
</dbReference>
<dbReference type="Gene3D" id="3.40.20.10">
    <property type="entry name" value="Severin"/>
    <property type="match status" value="6"/>
</dbReference>
<dbReference type="Pfam" id="PF02209">
    <property type="entry name" value="VHP"/>
    <property type="match status" value="1"/>
</dbReference>